<feature type="domain" description="OmpR/PhoB-type" evidence="4">
    <location>
        <begin position="10"/>
        <end position="108"/>
    </location>
</feature>
<dbReference type="CDD" id="cd00383">
    <property type="entry name" value="trans_reg_C"/>
    <property type="match status" value="1"/>
</dbReference>
<dbReference type="InterPro" id="IPR016032">
    <property type="entry name" value="Sig_transdc_resp-reg_C-effctor"/>
</dbReference>
<dbReference type="Gene3D" id="1.10.10.10">
    <property type="entry name" value="Winged helix-like DNA-binding domain superfamily/Winged helix DNA-binding domain"/>
    <property type="match status" value="1"/>
</dbReference>
<dbReference type="GO" id="GO:0006355">
    <property type="term" value="P:regulation of DNA-templated transcription"/>
    <property type="evidence" value="ECO:0007669"/>
    <property type="project" value="InterPro"/>
</dbReference>
<evidence type="ECO:0000256" key="2">
    <source>
        <dbReference type="PROSITE-ProRule" id="PRU01091"/>
    </source>
</evidence>
<dbReference type="AlphaFoldDB" id="A0A418PZS8"/>
<proteinExistence type="predicted"/>
<dbReference type="SUPFAM" id="SSF48452">
    <property type="entry name" value="TPR-like"/>
    <property type="match status" value="2"/>
</dbReference>
<dbReference type="PROSITE" id="PS51755">
    <property type="entry name" value="OMPR_PHOB"/>
    <property type="match status" value="1"/>
</dbReference>
<keyword evidence="1 2" id="KW-0238">DNA-binding</keyword>
<dbReference type="EMBL" id="QXTF01000002">
    <property type="protein sequence ID" value="RIX29245.1"/>
    <property type="molecule type" value="Genomic_DNA"/>
</dbReference>
<dbReference type="Gene3D" id="1.25.40.10">
    <property type="entry name" value="Tetratricopeptide repeat domain"/>
    <property type="match status" value="1"/>
</dbReference>
<reference evidence="5 6" key="1">
    <citation type="submission" date="2018-09" db="EMBL/GenBank/DDBJ databases">
        <title>Sphingomonas sp. DAC4.</title>
        <authorList>
            <person name="Seo T."/>
        </authorList>
    </citation>
    <scope>NUCLEOTIDE SEQUENCE [LARGE SCALE GENOMIC DNA]</scope>
    <source>
        <strain evidence="5 6">DAC4</strain>
    </source>
</reference>
<protein>
    <recommendedName>
        <fullName evidence="4">OmpR/PhoB-type domain-containing protein</fullName>
    </recommendedName>
</protein>
<dbReference type="InterPro" id="IPR036388">
    <property type="entry name" value="WH-like_DNA-bd_sf"/>
</dbReference>
<feature type="DNA-binding region" description="OmpR/PhoB-type" evidence="2">
    <location>
        <begin position="10"/>
        <end position="108"/>
    </location>
</feature>
<evidence type="ECO:0000256" key="1">
    <source>
        <dbReference type="ARBA" id="ARBA00023125"/>
    </source>
</evidence>
<dbReference type="InterPro" id="IPR001867">
    <property type="entry name" value="OmpR/PhoB-type_DNA-bd"/>
</dbReference>
<feature type="transmembrane region" description="Helical" evidence="3">
    <location>
        <begin position="131"/>
        <end position="154"/>
    </location>
</feature>
<comment type="caution">
    <text evidence="5">The sequence shown here is derived from an EMBL/GenBank/DDBJ whole genome shotgun (WGS) entry which is preliminary data.</text>
</comment>
<dbReference type="SUPFAM" id="SSF46894">
    <property type="entry name" value="C-terminal effector domain of the bipartite response regulators"/>
    <property type="match status" value="1"/>
</dbReference>
<keyword evidence="3" id="KW-0472">Membrane</keyword>
<dbReference type="GO" id="GO:0000160">
    <property type="term" value="P:phosphorelay signal transduction system"/>
    <property type="evidence" value="ECO:0007669"/>
    <property type="project" value="InterPro"/>
</dbReference>
<dbReference type="Pfam" id="PF00486">
    <property type="entry name" value="Trans_reg_C"/>
    <property type="match status" value="1"/>
</dbReference>
<dbReference type="SMART" id="SM00862">
    <property type="entry name" value="Trans_reg_C"/>
    <property type="match status" value="1"/>
</dbReference>
<organism evidence="5 6">
    <name type="scientific">Sphingomonas edaphi</name>
    <dbReference type="NCBI Taxonomy" id="2315689"/>
    <lineage>
        <taxon>Bacteria</taxon>
        <taxon>Pseudomonadati</taxon>
        <taxon>Pseudomonadota</taxon>
        <taxon>Alphaproteobacteria</taxon>
        <taxon>Sphingomonadales</taxon>
        <taxon>Sphingomonadaceae</taxon>
        <taxon>Sphingomonas</taxon>
    </lineage>
</organism>
<sequence length="510" mass="54509">MPKPADLAKRPDFNAGQLAISPSRRRVVGPAGEVTVEPLVMQVFLLLLDARGQVVAREELFERVWGGAMVGDDSLNRAISSVRRIAAEVGPSSFEVETIPRTGYRLIGEALANLPARSRSVELSHGLSRRFLVGAGVTAAAIIAGGALGVGQFAGRPDPDFSKLLGHGVHALESADPAENPEAHLRQAVALKPDSAAAQGLLSYALAVKANSSEAPASPALVLEAERAARAALQLEPLEPHATLAEVIMQASMLDFAATEDRLRAVLTAYPDNIFAMRQLWTLLQCVGRSSDALRLIERALTVKPLLAGGQYPRAQLLWITGRTAEADRVIDKAMQYWPGHAYVRFARFLIFAYTGREDAALAMLDRRETSPQNLSAAAVALWRLSLPAMADKNSAAVAAARTVNLNAAKANLRLTSVAAAALASLGDIDGAFEVIDALFAIHRAGTQSETGADKRRTAGSTAWRFAPWLFIPPLAPVRADPRFNAVSEQTGLTAYWAKRGIQPDYLLGA</sequence>
<dbReference type="RefSeq" id="WP_119533133.1">
    <property type="nucleotide sequence ID" value="NZ_QXTF01000002.1"/>
</dbReference>
<dbReference type="InterPro" id="IPR011990">
    <property type="entry name" value="TPR-like_helical_dom_sf"/>
</dbReference>
<keyword evidence="3" id="KW-0812">Transmembrane</keyword>
<evidence type="ECO:0000313" key="6">
    <source>
        <dbReference type="Proteomes" id="UP000285023"/>
    </source>
</evidence>
<dbReference type="GO" id="GO:0003677">
    <property type="term" value="F:DNA binding"/>
    <property type="evidence" value="ECO:0007669"/>
    <property type="project" value="UniProtKB-UniRule"/>
</dbReference>
<accession>A0A418PZS8</accession>
<dbReference type="Proteomes" id="UP000285023">
    <property type="component" value="Unassembled WGS sequence"/>
</dbReference>
<evidence type="ECO:0000259" key="4">
    <source>
        <dbReference type="PROSITE" id="PS51755"/>
    </source>
</evidence>
<evidence type="ECO:0000256" key="3">
    <source>
        <dbReference type="SAM" id="Phobius"/>
    </source>
</evidence>
<keyword evidence="3" id="KW-1133">Transmembrane helix</keyword>
<dbReference type="OrthoDB" id="7503051at2"/>
<gene>
    <name evidence="5" type="ORF">D3M59_08035</name>
</gene>
<keyword evidence="6" id="KW-1185">Reference proteome</keyword>
<name>A0A418PZS8_9SPHN</name>
<evidence type="ECO:0000313" key="5">
    <source>
        <dbReference type="EMBL" id="RIX29245.1"/>
    </source>
</evidence>